<dbReference type="AlphaFoldDB" id="A0A212LZD7"/>
<feature type="domain" description="OmpR/PhoB-type" evidence="4">
    <location>
        <begin position="886"/>
        <end position="959"/>
    </location>
</feature>
<dbReference type="Pfam" id="PF25873">
    <property type="entry name" value="WHD_MalT"/>
    <property type="match status" value="1"/>
</dbReference>
<evidence type="ECO:0000256" key="1">
    <source>
        <dbReference type="ARBA" id="ARBA00005820"/>
    </source>
</evidence>
<dbReference type="PANTHER" id="PTHR35807:SF2">
    <property type="entry name" value="TRANSCRIPTIONAL ACTIVATOR DOMAIN"/>
    <property type="match status" value="1"/>
</dbReference>
<keyword evidence="2" id="KW-0238">DNA-binding</keyword>
<dbReference type="EMBL" id="FMJE01000005">
    <property type="protein sequence ID" value="SCM82893.1"/>
    <property type="molecule type" value="Genomic_DNA"/>
</dbReference>
<dbReference type="SUPFAM" id="SSF46894">
    <property type="entry name" value="C-terminal effector domain of the bipartite response regulators"/>
    <property type="match status" value="1"/>
</dbReference>
<dbReference type="SMART" id="SM00028">
    <property type="entry name" value="TPR"/>
    <property type="match status" value="7"/>
</dbReference>
<dbReference type="InterPro" id="IPR011990">
    <property type="entry name" value="TPR-like_helical_dom_sf"/>
</dbReference>
<comment type="similarity">
    <text evidence="1">Belongs to the AfsR/DnrI/RedD regulatory family.</text>
</comment>
<gene>
    <name evidence="6" type="ORF">KL86SPO_50665</name>
</gene>
<dbReference type="Pfam" id="PF17874">
    <property type="entry name" value="TPR_MalT"/>
    <property type="match status" value="1"/>
</dbReference>
<evidence type="ECO:0000313" key="6">
    <source>
        <dbReference type="EMBL" id="SCM82893.1"/>
    </source>
</evidence>
<dbReference type="InterPro" id="IPR059106">
    <property type="entry name" value="WHD_MalT"/>
</dbReference>
<dbReference type="InterPro" id="IPR041617">
    <property type="entry name" value="TPR_MalT"/>
</dbReference>
<dbReference type="PANTHER" id="PTHR35807">
    <property type="entry name" value="TRANSCRIPTIONAL REGULATOR REDD-RELATED"/>
    <property type="match status" value="1"/>
</dbReference>
<proteinExistence type="inferred from homology"/>
<reference evidence="6" key="1">
    <citation type="submission" date="2016-08" db="EMBL/GenBank/DDBJ databases">
        <authorList>
            <person name="Seilhamer J.J."/>
        </authorList>
    </citation>
    <scope>NUCLEOTIDE SEQUENCE</scope>
    <source>
        <strain evidence="6">86</strain>
    </source>
</reference>
<dbReference type="PROSITE" id="PS50005">
    <property type="entry name" value="TPR"/>
    <property type="match status" value="1"/>
</dbReference>
<dbReference type="InterPro" id="IPR005158">
    <property type="entry name" value="BTAD"/>
</dbReference>
<dbReference type="Pfam" id="PF03704">
    <property type="entry name" value="BTAD"/>
    <property type="match status" value="1"/>
</dbReference>
<dbReference type="GO" id="GO:0003677">
    <property type="term" value="F:DNA binding"/>
    <property type="evidence" value="ECO:0007669"/>
    <property type="project" value="UniProtKB-KW"/>
</dbReference>
<feature type="repeat" description="TPR" evidence="3">
    <location>
        <begin position="520"/>
        <end position="553"/>
    </location>
</feature>
<dbReference type="InterPro" id="IPR019734">
    <property type="entry name" value="TPR_rpt"/>
</dbReference>
<evidence type="ECO:0000256" key="3">
    <source>
        <dbReference type="PROSITE-ProRule" id="PRU00339"/>
    </source>
</evidence>
<protein>
    <submittedName>
        <fullName evidence="6">Putative Transcriptional activator domain protein</fullName>
    </submittedName>
</protein>
<dbReference type="GO" id="GO:0006355">
    <property type="term" value="P:regulation of DNA-templated transcription"/>
    <property type="evidence" value="ECO:0007669"/>
    <property type="project" value="InterPro"/>
</dbReference>
<evidence type="ECO:0000259" key="4">
    <source>
        <dbReference type="SMART" id="SM00862"/>
    </source>
</evidence>
<organism evidence="6">
    <name type="scientific">uncultured Sporomusa sp</name>
    <dbReference type="NCBI Taxonomy" id="307249"/>
    <lineage>
        <taxon>Bacteria</taxon>
        <taxon>Bacillati</taxon>
        <taxon>Bacillota</taxon>
        <taxon>Negativicutes</taxon>
        <taxon>Selenomonadales</taxon>
        <taxon>Sporomusaceae</taxon>
        <taxon>Sporomusa</taxon>
        <taxon>environmental samples</taxon>
    </lineage>
</organism>
<dbReference type="SUPFAM" id="SSF48452">
    <property type="entry name" value="TPR-like"/>
    <property type="match status" value="2"/>
</dbReference>
<dbReference type="GO" id="GO:0000160">
    <property type="term" value="P:phosphorelay signal transduction system"/>
    <property type="evidence" value="ECO:0007669"/>
    <property type="project" value="InterPro"/>
</dbReference>
<sequence>MDELLLAKIMPPQRGGMLDRPRIADRIAGTDGCKVAFLTAPAGYGKTVAMLQAAKAMDRKLAWCQLDVYDNDPVVFLRYLAASLEQALAGFGAQVLPLLGGGAAGRQRLFVTAFVRELSRHEMVPLLVALDDYHVITNSFVHQFVEDLLLHLPEHIQVMIAGRTLPPFNAYRLRDTAGLLTVGAEQLRFTDEEVQAFLPVRGPGCLSPEREALVRRLNGWPVAVTFAANMYKEGSELSLLAGEEADLHGYLAEEVLARQPAELVDFMQTISVLDVITAEACDRLLERDDSHRLLKVLHKRELLLSRLECPEEAYRYHQLLREFLLERLGEERPLWQCKAGKLALQSGELNAAVEYFRAAGDMEILCDTVREAGLRALGQGLWHTVSRWLDSLDRQRLKRDPWLRYLRATVEVYKGCLEEAEEWLDGLETSFAAQGNQGGLTESRLLQARIWRCRGLFSQSLELLEQVVDQIPPEQRAQRFDLPLEKSLILLVLGRLQEAEAVLLEAFASARSSGNNYLMAHLLEGLGNIYYMQGEYPKALHQYQQGASLLPERVLPGYYAQDSIASIYQDWGELEKALEYAKRNIAIKENLGLAEALPSAYLQLAGLHTDRQEWQLAEQCHEKANRLLQEHNGEHFFRALNLVFWGLSLDLQGRLSEARLKTEAALAIAEPQAGLALAVCRAVGATVFVQTGSMAKGKEMLAAAIEALTEIGFNKGLAHACAFQSWLCAVEGEVAEAEAYAQRALALAARIQCQQLFLTHYEMLQPVLEIGLTSGTEVTFVQRILVRKGEQALSLLTRLAGHNDPEVRLRVIAPLAEIRGDQAIALITGLTGDAAAAVSQPARLAARRLGIPAVPGASYAELPAVLLQVNMLGGFKVLLQGVELGKTGWRTAKTQDLLAYLIHKGEPVDRERIQEDLWPDMDAENAANIFHVTLHRLRKLLSKAGCPDILCYSGKRYSLRPDSVCRDTQRFEELAATGLRKETSPEEREACLEQAVALYRGDYLTALDYCWLLHSREKLKRLYAEIRMSLARHYLELSSYGQAITHLQIVAEEDPFAEETHALLMKAYAGQGSRTAAIRQYQKAEAILQKELGLRPSTQLHDLYRNLMQ</sequence>
<evidence type="ECO:0000256" key="2">
    <source>
        <dbReference type="ARBA" id="ARBA00023125"/>
    </source>
</evidence>
<accession>A0A212LZD7</accession>
<name>A0A212LZD7_9FIRM</name>
<dbReference type="InterPro" id="IPR051677">
    <property type="entry name" value="AfsR-DnrI-RedD_regulator"/>
</dbReference>
<dbReference type="Gene3D" id="1.25.40.10">
    <property type="entry name" value="Tetratricopeptide repeat domain"/>
    <property type="match status" value="4"/>
</dbReference>
<dbReference type="Gene3D" id="1.10.10.10">
    <property type="entry name" value="Winged helix-like DNA-binding domain superfamily/Winged helix DNA-binding domain"/>
    <property type="match status" value="1"/>
</dbReference>
<feature type="domain" description="Bacterial transcriptional activator" evidence="5">
    <location>
        <begin position="966"/>
        <end position="1108"/>
    </location>
</feature>
<keyword evidence="3" id="KW-0802">TPR repeat</keyword>
<dbReference type="SMART" id="SM01043">
    <property type="entry name" value="BTAD"/>
    <property type="match status" value="1"/>
</dbReference>
<dbReference type="RefSeq" id="WP_288185452.1">
    <property type="nucleotide sequence ID" value="NZ_LT608335.1"/>
</dbReference>
<dbReference type="InterPro" id="IPR016032">
    <property type="entry name" value="Sig_transdc_resp-reg_C-effctor"/>
</dbReference>
<dbReference type="InterPro" id="IPR001867">
    <property type="entry name" value="OmpR/PhoB-type_DNA-bd"/>
</dbReference>
<dbReference type="InterPro" id="IPR036388">
    <property type="entry name" value="WH-like_DNA-bd_sf"/>
</dbReference>
<evidence type="ECO:0000259" key="5">
    <source>
        <dbReference type="SMART" id="SM01043"/>
    </source>
</evidence>
<dbReference type="SMART" id="SM00862">
    <property type="entry name" value="Trans_reg_C"/>
    <property type="match status" value="1"/>
</dbReference>